<keyword evidence="2" id="KW-1185">Reference proteome</keyword>
<sequence length="505" mass="57634">MEDFKRLPGTLSWLQSSLEPFIKPRKTVLEVRKILRLYLISHIENQDQQLINRPLLLPDNSIGVKELIDGVKGLQREYLRCLDLNIKVKNEYFKLSSEHRSKSTSDAAETTVSSSFINDNSISSIDSFADLIKKKKRQSRLSIIQFFMEKLEKKPAAADDFFDPKVVLREVATIPHVPSEVIQPLKTDKDSSHNRISTLISHLEKAVFLARKRLEEEQKLLSNKKYEQIASTLCQNSRLFALQVTRNELIKWIEAELPKTDEMPVDVSEAASGTHFQGHVLPNVRKSLESLTKLYFDYIEARKLLLAYSLNDFESNVSDCADQKDIILSEEQPKAANFTSMIFPYFSELSSLSNQQRVFIQQKLHLATNLTKQLEEANQGFERQAQESHLLPIYPISLPDLHRRQCDSSTSFADTVSSQGRPDLYRHGIIWAHAAQSAGRATMDVVLRNSEMGNLSLSEVQKNLGKLDHLIGNIAGNHFSNSKHDIWFDLERNIETIKAEIIDSD</sequence>
<comment type="caution">
    <text evidence="1">The sequence shown here is derived from an EMBL/GenBank/DDBJ whole genome shotgun (WGS) entry which is preliminary data.</text>
</comment>
<proteinExistence type="predicted"/>
<dbReference type="Proteomes" id="UP000286134">
    <property type="component" value="Unassembled WGS sequence"/>
</dbReference>
<protein>
    <submittedName>
        <fullName evidence="1">Uncharacterized protein</fullName>
    </submittedName>
</protein>
<evidence type="ECO:0000313" key="1">
    <source>
        <dbReference type="EMBL" id="RKF61214.1"/>
    </source>
</evidence>
<dbReference type="AlphaFoldDB" id="A0A420HUT7"/>
<reference evidence="1 2" key="1">
    <citation type="journal article" date="2018" name="BMC Genomics">
        <title>Comparative genome analyses reveal sequence features reflecting distinct modes of host-adaptation between dicot and monocot powdery mildew.</title>
        <authorList>
            <person name="Wu Y."/>
            <person name="Ma X."/>
            <person name="Pan Z."/>
            <person name="Kale S.D."/>
            <person name="Song Y."/>
            <person name="King H."/>
            <person name="Zhang Q."/>
            <person name="Presley C."/>
            <person name="Deng X."/>
            <person name="Wei C.I."/>
            <person name="Xiao S."/>
        </authorList>
    </citation>
    <scope>NUCLEOTIDE SEQUENCE [LARGE SCALE GENOMIC DNA]</scope>
    <source>
        <strain evidence="1">UMSG2</strain>
    </source>
</reference>
<accession>A0A420HUT7</accession>
<name>A0A420HUT7_9PEZI</name>
<dbReference type="OrthoDB" id="5402392at2759"/>
<organism evidence="1 2">
    <name type="scientific">Erysiphe neolycopersici</name>
    <dbReference type="NCBI Taxonomy" id="212602"/>
    <lineage>
        <taxon>Eukaryota</taxon>
        <taxon>Fungi</taxon>
        <taxon>Dikarya</taxon>
        <taxon>Ascomycota</taxon>
        <taxon>Pezizomycotina</taxon>
        <taxon>Leotiomycetes</taxon>
        <taxon>Erysiphales</taxon>
        <taxon>Erysiphaceae</taxon>
        <taxon>Erysiphe</taxon>
    </lineage>
</organism>
<dbReference type="EMBL" id="MCFK01004423">
    <property type="protein sequence ID" value="RKF61214.1"/>
    <property type="molecule type" value="Genomic_DNA"/>
</dbReference>
<evidence type="ECO:0000313" key="2">
    <source>
        <dbReference type="Proteomes" id="UP000286134"/>
    </source>
</evidence>
<gene>
    <name evidence="1" type="ORF">OnM2_044050</name>
</gene>